<name>A0ABQ8SVT0_PERAM</name>
<feature type="compositionally biased region" description="Polar residues" evidence="1">
    <location>
        <begin position="44"/>
        <end position="53"/>
    </location>
</feature>
<comment type="caution">
    <text evidence="2">The sequence shown here is derived from an EMBL/GenBank/DDBJ whole genome shotgun (WGS) entry which is preliminary data.</text>
</comment>
<gene>
    <name evidence="2" type="ORF">ANN_14250</name>
</gene>
<feature type="region of interest" description="Disordered" evidence="1">
    <location>
        <begin position="37"/>
        <end position="58"/>
    </location>
</feature>
<evidence type="ECO:0000313" key="2">
    <source>
        <dbReference type="EMBL" id="KAJ4438309.1"/>
    </source>
</evidence>
<dbReference type="PANTHER" id="PTHR45913">
    <property type="entry name" value="EPM2A-INTERACTING PROTEIN 1"/>
    <property type="match status" value="1"/>
</dbReference>
<proteinExistence type="predicted"/>
<sequence length="340" mass="37834">KENLNTQIFHQPLDLLVTVMRYRFLFLLTLGHQKTLETERSDNLEQVPSSSGSEFGGTDPNFLELHKTHGGLWIMRTAKYRCRNAKEAAKEEFVEELNKRDFNMGTDEEGSPLYVLNIAHSNIEGLGAPDPWGLSGYSSAKRDLTLSGAEITMTISQNHINYLMVDDIGDSEMVFGKMRPRIRHRLPGIHLTVGENIGENPTRVQHRKVPAFAKVGSRENPGKNLNRIEPGPPGFAARRASPYSTGVDVMMTMVMIMMIMMMIITNDATVSANLQLKDCVGIFTDGAQTMSDRYISSLPLVKKESPGVIWAHCMIHREVLASKSLSHGLNIVLAIVIDVA</sequence>
<accession>A0ABQ8SVT0</accession>
<dbReference type="PANTHER" id="PTHR45913:SF19">
    <property type="entry name" value="LOW QUALITY PROTEIN: ZINC FINGER BED DOMAIN-CONTAINING PROTEIN 5-LIKE"/>
    <property type="match status" value="1"/>
</dbReference>
<feature type="non-terminal residue" evidence="2">
    <location>
        <position position="1"/>
    </location>
</feature>
<keyword evidence="3" id="KW-1185">Reference proteome</keyword>
<evidence type="ECO:0000313" key="3">
    <source>
        <dbReference type="Proteomes" id="UP001148838"/>
    </source>
</evidence>
<protein>
    <submittedName>
        <fullName evidence="2">Uncharacterized protein</fullName>
    </submittedName>
</protein>
<organism evidence="2 3">
    <name type="scientific">Periplaneta americana</name>
    <name type="common">American cockroach</name>
    <name type="synonym">Blatta americana</name>
    <dbReference type="NCBI Taxonomy" id="6978"/>
    <lineage>
        <taxon>Eukaryota</taxon>
        <taxon>Metazoa</taxon>
        <taxon>Ecdysozoa</taxon>
        <taxon>Arthropoda</taxon>
        <taxon>Hexapoda</taxon>
        <taxon>Insecta</taxon>
        <taxon>Pterygota</taxon>
        <taxon>Neoptera</taxon>
        <taxon>Polyneoptera</taxon>
        <taxon>Dictyoptera</taxon>
        <taxon>Blattodea</taxon>
        <taxon>Blattoidea</taxon>
        <taxon>Blattidae</taxon>
        <taxon>Blattinae</taxon>
        <taxon>Periplaneta</taxon>
    </lineage>
</organism>
<evidence type="ECO:0000256" key="1">
    <source>
        <dbReference type="SAM" id="MobiDB-lite"/>
    </source>
</evidence>
<dbReference type="Proteomes" id="UP001148838">
    <property type="component" value="Unassembled WGS sequence"/>
</dbReference>
<dbReference type="EMBL" id="JAJSOF020000019">
    <property type="protein sequence ID" value="KAJ4438309.1"/>
    <property type="molecule type" value="Genomic_DNA"/>
</dbReference>
<reference evidence="2 3" key="1">
    <citation type="journal article" date="2022" name="Allergy">
        <title>Genome assembly and annotation of Periplaneta americana reveal a comprehensive cockroach allergen profile.</title>
        <authorList>
            <person name="Wang L."/>
            <person name="Xiong Q."/>
            <person name="Saelim N."/>
            <person name="Wang L."/>
            <person name="Nong W."/>
            <person name="Wan A.T."/>
            <person name="Shi M."/>
            <person name="Liu X."/>
            <person name="Cao Q."/>
            <person name="Hui J.H.L."/>
            <person name="Sookrung N."/>
            <person name="Leung T.F."/>
            <person name="Tungtrongchitr A."/>
            <person name="Tsui S.K.W."/>
        </authorList>
    </citation>
    <scope>NUCLEOTIDE SEQUENCE [LARGE SCALE GENOMIC DNA]</scope>
    <source>
        <strain evidence="2">PWHHKU_190912</strain>
    </source>
</reference>